<keyword evidence="7" id="KW-1185">Reference proteome</keyword>
<evidence type="ECO:0000256" key="2">
    <source>
        <dbReference type="ARBA" id="ARBA00022670"/>
    </source>
</evidence>
<dbReference type="GO" id="GO:0008233">
    <property type="term" value="F:peptidase activity"/>
    <property type="evidence" value="ECO:0007669"/>
    <property type="project" value="UniProtKB-KW"/>
</dbReference>
<feature type="compositionally biased region" description="Acidic residues" evidence="4">
    <location>
        <begin position="246"/>
        <end position="264"/>
    </location>
</feature>
<evidence type="ECO:0000256" key="1">
    <source>
        <dbReference type="ARBA" id="ARBA00022612"/>
    </source>
</evidence>
<feature type="compositionally biased region" description="Acidic residues" evidence="4">
    <location>
        <begin position="273"/>
        <end position="299"/>
    </location>
</feature>
<evidence type="ECO:0000313" key="7">
    <source>
        <dbReference type="Proteomes" id="UP001549119"/>
    </source>
</evidence>
<dbReference type="Proteomes" id="UP001549119">
    <property type="component" value="Unassembled WGS sequence"/>
</dbReference>
<evidence type="ECO:0000256" key="3">
    <source>
        <dbReference type="ARBA" id="ARBA00022801"/>
    </source>
</evidence>
<dbReference type="GO" id="GO:0006508">
    <property type="term" value="P:proteolysis"/>
    <property type="evidence" value="ECO:0007669"/>
    <property type="project" value="UniProtKB-KW"/>
</dbReference>
<name>A0ABV2NPZ1_9HYPH</name>
<accession>A0ABV2NPZ1</accession>
<keyword evidence="2 6" id="KW-0645">Protease</keyword>
<protein>
    <submittedName>
        <fullName evidence="6">HK97 family phage prohead protease</fullName>
    </submittedName>
</protein>
<evidence type="ECO:0000259" key="5">
    <source>
        <dbReference type="Pfam" id="PF04586"/>
    </source>
</evidence>
<feature type="compositionally biased region" description="Polar residues" evidence="4">
    <location>
        <begin position="189"/>
        <end position="206"/>
    </location>
</feature>
<feature type="domain" description="Prohead serine protease" evidence="5">
    <location>
        <begin position="68"/>
        <end position="168"/>
    </location>
</feature>
<feature type="region of interest" description="Disordered" evidence="4">
    <location>
        <begin position="372"/>
        <end position="396"/>
    </location>
</feature>
<comment type="caution">
    <text evidence="6">The sequence shown here is derived from an EMBL/GenBank/DDBJ whole genome shotgun (WGS) entry which is preliminary data.</text>
</comment>
<gene>
    <name evidence="6" type="ORF">ABIC20_005889</name>
</gene>
<keyword evidence="3" id="KW-0378">Hydrolase</keyword>
<feature type="compositionally biased region" description="Basic and acidic residues" evidence="4">
    <location>
        <begin position="219"/>
        <end position="245"/>
    </location>
</feature>
<sequence>MRLPPVHRDASVRPESFDAKANTVEIVWSTGSSVRRYSWWDGEEYDEVLSMEPGAVRLDRLNAGAAFVDTHATHCLDNVIGAVVPGTAKIEDGRGIATILLSAAPGVADTVQKIREGVIRNISVGYWLHKVVKTEADDGSVARHDVVDWEPLEISAVPVPADAGSQIRSAGGDEGEAIARSSCLIVTRTPASGPSPQSRGDQSMTTRKPAKPKSQRNKTPAEIEAEKKRQAEARRAAAERAKRDEDDAEEDESERDEDEDEARDGDEGKKDDDADADDQRDGDDDDADDEDRDGDDDADESKKDDERAAGAAAKRAAEAAVKAERVRSAKITEMAERAGLPKLGRKHLDQGTSVKRFGEIVLERMLKKQEARGHETLAGTGAEEIGRDAARSGSKAAFQREVEEGAAFFRRLSGKPDPKKN</sequence>
<feature type="region of interest" description="Disordered" evidence="4">
    <location>
        <begin position="186"/>
        <end position="323"/>
    </location>
</feature>
<organism evidence="6 7">
    <name type="scientific">Methylobacterium radiotolerans</name>
    <dbReference type="NCBI Taxonomy" id="31998"/>
    <lineage>
        <taxon>Bacteria</taxon>
        <taxon>Pseudomonadati</taxon>
        <taxon>Pseudomonadota</taxon>
        <taxon>Alphaproteobacteria</taxon>
        <taxon>Hyphomicrobiales</taxon>
        <taxon>Methylobacteriaceae</taxon>
        <taxon>Methylobacterium</taxon>
    </lineage>
</organism>
<keyword evidence="1" id="KW-1188">Viral release from host cell</keyword>
<proteinExistence type="predicted"/>
<evidence type="ECO:0000313" key="6">
    <source>
        <dbReference type="EMBL" id="MET3868580.1"/>
    </source>
</evidence>
<evidence type="ECO:0000256" key="4">
    <source>
        <dbReference type="SAM" id="MobiDB-lite"/>
    </source>
</evidence>
<dbReference type="EMBL" id="JBEPNW010000002">
    <property type="protein sequence ID" value="MET3868580.1"/>
    <property type="molecule type" value="Genomic_DNA"/>
</dbReference>
<reference evidence="6 7" key="1">
    <citation type="submission" date="2024-06" db="EMBL/GenBank/DDBJ databases">
        <title>Genomics of switchgrass bacterial isolates.</title>
        <authorList>
            <person name="Shade A."/>
        </authorList>
    </citation>
    <scope>NUCLEOTIDE SEQUENCE [LARGE SCALE GENOMIC DNA]</scope>
    <source>
        <strain evidence="6 7">PvP084</strain>
    </source>
</reference>
<dbReference type="Pfam" id="PF04586">
    <property type="entry name" value="Peptidase_S78"/>
    <property type="match status" value="1"/>
</dbReference>
<dbReference type="InterPro" id="IPR054613">
    <property type="entry name" value="Peptidase_S78_dom"/>
</dbReference>